<accession>A0A2S0MIZ0</accession>
<dbReference type="KEGG" id="otk:C6570_16555"/>
<evidence type="ECO:0000313" key="3">
    <source>
        <dbReference type="Proteomes" id="UP000239709"/>
    </source>
</evidence>
<reference evidence="2 3" key="1">
    <citation type="submission" date="2018-03" db="EMBL/GenBank/DDBJ databases">
        <title>Genome sequencing of Ottowia sp.</title>
        <authorList>
            <person name="Kim S.-J."/>
            <person name="Heo J."/>
            <person name="Kwon S.-W."/>
        </authorList>
    </citation>
    <scope>NUCLEOTIDE SEQUENCE [LARGE SCALE GENOMIC DNA]</scope>
    <source>
        <strain evidence="2 3">KADR8-3</strain>
    </source>
</reference>
<sequence length="86" mass="9358">MGALDIEMTGGSLSLSHVAHLPRIGLRAPDDTDLKIDRVADLPKIQRVPPTPESERALHERAANQTHAESADDAPSGCRQRRGRVK</sequence>
<evidence type="ECO:0000256" key="1">
    <source>
        <dbReference type="SAM" id="MobiDB-lite"/>
    </source>
</evidence>
<feature type="region of interest" description="Disordered" evidence="1">
    <location>
        <begin position="46"/>
        <end position="86"/>
    </location>
</feature>
<dbReference type="EMBL" id="CP027666">
    <property type="protein sequence ID" value="AVO35653.1"/>
    <property type="molecule type" value="Genomic_DNA"/>
</dbReference>
<gene>
    <name evidence="2" type="ORF">C6570_16555</name>
</gene>
<protein>
    <submittedName>
        <fullName evidence="2">Uncharacterized protein</fullName>
    </submittedName>
</protein>
<organism evidence="2 3">
    <name type="scientific">Ottowia oryzae</name>
    <dbReference type="NCBI Taxonomy" id="2109914"/>
    <lineage>
        <taxon>Bacteria</taxon>
        <taxon>Pseudomonadati</taxon>
        <taxon>Pseudomonadota</taxon>
        <taxon>Betaproteobacteria</taxon>
        <taxon>Burkholderiales</taxon>
        <taxon>Comamonadaceae</taxon>
        <taxon>Ottowia</taxon>
    </lineage>
</organism>
<keyword evidence="3" id="KW-1185">Reference proteome</keyword>
<name>A0A2S0MIZ0_9BURK</name>
<feature type="compositionally biased region" description="Basic and acidic residues" evidence="1">
    <location>
        <begin position="53"/>
        <end position="62"/>
    </location>
</feature>
<dbReference type="Proteomes" id="UP000239709">
    <property type="component" value="Chromosome"/>
</dbReference>
<evidence type="ECO:0000313" key="2">
    <source>
        <dbReference type="EMBL" id="AVO35653.1"/>
    </source>
</evidence>
<proteinExistence type="predicted"/>
<dbReference type="AlphaFoldDB" id="A0A2S0MIZ0"/>